<dbReference type="RefSeq" id="WP_203941069.1">
    <property type="nucleotide sequence ID" value="NZ_BAAAGJ010000003.1"/>
</dbReference>
<dbReference type="InterPro" id="IPR000160">
    <property type="entry name" value="GGDEF_dom"/>
</dbReference>
<dbReference type="EMBL" id="BOOY01000036">
    <property type="protein sequence ID" value="GIJ05894.1"/>
    <property type="molecule type" value="Genomic_DNA"/>
</dbReference>
<dbReference type="SUPFAM" id="SSF141868">
    <property type="entry name" value="EAL domain-like"/>
    <property type="match status" value="1"/>
</dbReference>
<proteinExistence type="predicted"/>
<evidence type="ECO:0000313" key="6">
    <source>
        <dbReference type="Proteomes" id="UP000652013"/>
    </source>
</evidence>
<keyword evidence="2" id="KW-0472">Membrane</keyword>
<feature type="transmembrane region" description="Helical" evidence="2">
    <location>
        <begin position="259"/>
        <end position="279"/>
    </location>
</feature>
<feature type="transmembrane region" description="Helical" evidence="2">
    <location>
        <begin position="60"/>
        <end position="80"/>
    </location>
</feature>
<feature type="domain" description="GGDEF" evidence="4">
    <location>
        <begin position="408"/>
        <end position="539"/>
    </location>
</feature>
<dbReference type="CDD" id="cd01948">
    <property type="entry name" value="EAL"/>
    <property type="match status" value="1"/>
</dbReference>
<dbReference type="AlphaFoldDB" id="A0A8J4DM56"/>
<comment type="caution">
    <text evidence="5">The sequence shown here is derived from an EMBL/GenBank/DDBJ whole genome shotgun (WGS) entry which is preliminary data.</text>
</comment>
<dbReference type="InterPro" id="IPR052155">
    <property type="entry name" value="Biofilm_reg_signaling"/>
</dbReference>
<accession>A0A8J4DM56</accession>
<dbReference type="InterPro" id="IPR043128">
    <property type="entry name" value="Rev_trsase/Diguanyl_cyclase"/>
</dbReference>
<evidence type="ECO:0000259" key="3">
    <source>
        <dbReference type="PROSITE" id="PS50883"/>
    </source>
</evidence>
<gene>
    <name evidence="5" type="ORF">Sya03_52460</name>
</gene>
<dbReference type="SUPFAM" id="SSF55073">
    <property type="entry name" value="Nucleotide cyclase"/>
    <property type="match status" value="1"/>
</dbReference>
<dbReference type="CDD" id="cd01949">
    <property type="entry name" value="GGDEF"/>
    <property type="match status" value="1"/>
</dbReference>
<evidence type="ECO:0000256" key="1">
    <source>
        <dbReference type="SAM" id="MobiDB-lite"/>
    </source>
</evidence>
<dbReference type="Pfam" id="PF00563">
    <property type="entry name" value="EAL"/>
    <property type="match status" value="1"/>
</dbReference>
<dbReference type="InterPro" id="IPR001633">
    <property type="entry name" value="EAL_dom"/>
</dbReference>
<evidence type="ECO:0000259" key="4">
    <source>
        <dbReference type="PROSITE" id="PS50887"/>
    </source>
</evidence>
<dbReference type="InterPro" id="IPR029787">
    <property type="entry name" value="Nucleotide_cyclase"/>
</dbReference>
<feature type="transmembrane region" description="Helical" evidence="2">
    <location>
        <begin position="163"/>
        <end position="181"/>
    </location>
</feature>
<keyword evidence="6" id="KW-1185">Reference proteome</keyword>
<dbReference type="NCBIfam" id="TIGR00254">
    <property type="entry name" value="GGDEF"/>
    <property type="match status" value="1"/>
</dbReference>
<dbReference type="SMART" id="SM00267">
    <property type="entry name" value="GGDEF"/>
    <property type="match status" value="1"/>
</dbReference>
<feature type="transmembrane region" description="Helical" evidence="2">
    <location>
        <begin position="131"/>
        <end position="151"/>
    </location>
</feature>
<dbReference type="PROSITE" id="PS50883">
    <property type="entry name" value="EAL"/>
    <property type="match status" value="1"/>
</dbReference>
<dbReference type="Gene3D" id="3.30.70.270">
    <property type="match status" value="1"/>
</dbReference>
<organism evidence="5 6">
    <name type="scientific">Spirilliplanes yamanashiensis</name>
    <dbReference type="NCBI Taxonomy" id="42233"/>
    <lineage>
        <taxon>Bacteria</taxon>
        <taxon>Bacillati</taxon>
        <taxon>Actinomycetota</taxon>
        <taxon>Actinomycetes</taxon>
        <taxon>Micromonosporales</taxon>
        <taxon>Micromonosporaceae</taxon>
        <taxon>Spirilliplanes</taxon>
    </lineage>
</organism>
<protein>
    <recommendedName>
        <fullName evidence="7">Diguanylate cyclase/phosphodiesterase</fullName>
    </recommendedName>
</protein>
<dbReference type="Pfam" id="PF00990">
    <property type="entry name" value="GGDEF"/>
    <property type="match status" value="1"/>
</dbReference>
<reference evidence="5" key="1">
    <citation type="submission" date="2021-01" db="EMBL/GenBank/DDBJ databases">
        <title>Whole genome shotgun sequence of Spirilliplanes yamanashiensis NBRC 15828.</title>
        <authorList>
            <person name="Komaki H."/>
            <person name="Tamura T."/>
        </authorList>
    </citation>
    <scope>NUCLEOTIDE SEQUENCE</scope>
    <source>
        <strain evidence="5">NBRC 15828</strain>
    </source>
</reference>
<dbReference type="PROSITE" id="PS50887">
    <property type="entry name" value="GGDEF"/>
    <property type="match status" value="1"/>
</dbReference>
<dbReference type="SMART" id="SM00052">
    <property type="entry name" value="EAL"/>
    <property type="match status" value="1"/>
</dbReference>
<sequence>MGTSHLLRAVTRPAAPGGRRVSRLLLAAAGLTVVPAVLFAVLLFTSWFTPDDSNHLTEPLLLVLWLPSPLGAAVLTAVFWRTSRTAELPGPTRRFWRHQTLAAALVGSASAAQAVDVLTHPAATGQRTGPVMLAIDTAAIAVIMWSLYRLPLGQQTRMERLRVGLDAGTVMLATSVFFLHFHTMPLLAVPGGNTTMTLVSSAMVTTLASIAVFAVAKVVLSSYAFIDKGALRLFACAILVGCASSLPQPYIDAMPGKNHLLVTTVSIPLVMFFAAWAGERQRTSARGAAADAGRRRPFSILPYVAVAAVDALLVWVLCTLDIGSLAGRWGTMSASEKLVVVWDPILVGSAAVLLTGLVVLRQLTAFQDNRRLLDRLDHGATHDALTQLPNRRLFHERLQRALGDPGGGPLSVALIDLDDFKNVNDNLGHEAGDALLVAVAQRLTDCVRATDTVARLGGDEFVVIFAAAAPAEAAAAADRLIAALAPPVVAEGHELLIRASIGIADGRPGDDPSDMLRHADIAMYAAKGLGGSRYLTYEPGMAGTVANHVQLGAELRQAIIDEQFTLLYQPIVDLAGGRLMGVEALVRWTHPGRGVIPPVEFIPLAERNGLIVPLGRWVVREACRQFAAWSAEHGAAAPAVLNLNVSARELREPGYADDVAAALADTGLSPHRLVLEVTETAVLQLGGSVTNLTRLRELGVRVALDDFGTGQSTLSLLQNCPVDELKLDQSFTQAQVTGEPTIAAAVLQLARVLGLHVVAEGVETPQQAQRLRDIGYHAAQGYHFARPLSAGQLGESLARRDDAGPVRGLTGQHPVGAGTSEP</sequence>
<dbReference type="InterPro" id="IPR035919">
    <property type="entry name" value="EAL_sf"/>
</dbReference>
<name>A0A8J4DM56_9ACTN</name>
<feature type="transmembrane region" description="Helical" evidence="2">
    <location>
        <begin position="201"/>
        <end position="220"/>
    </location>
</feature>
<feature type="transmembrane region" description="Helical" evidence="2">
    <location>
        <begin position="229"/>
        <end position="247"/>
    </location>
</feature>
<dbReference type="Proteomes" id="UP000652013">
    <property type="component" value="Unassembled WGS sequence"/>
</dbReference>
<dbReference type="Gene3D" id="3.20.20.450">
    <property type="entry name" value="EAL domain"/>
    <property type="match status" value="1"/>
</dbReference>
<keyword evidence="2" id="KW-0812">Transmembrane</keyword>
<feature type="region of interest" description="Disordered" evidence="1">
    <location>
        <begin position="801"/>
        <end position="822"/>
    </location>
</feature>
<evidence type="ECO:0000313" key="5">
    <source>
        <dbReference type="EMBL" id="GIJ05894.1"/>
    </source>
</evidence>
<evidence type="ECO:0008006" key="7">
    <source>
        <dbReference type="Google" id="ProtNLM"/>
    </source>
</evidence>
<keyword evidence="2" id="KW-1133">Transmembrane helix</keyword>
<feature type="transmembrane region" description="Helical" evidence="2">
    <location>
        <begin position="339"/>
        <end position="360"/>
    </location>
</feature>
<evidence type="ECO:0000256" key="2">
    <source>
        <dbReference type="SAM" id="Phobius"/>
    </source>
</evidence>
<dbReference type="PANTHER" id="PTHR44757:SF2">
    <property type="entry name" value="BIOFILM ARCHITECTURE MAINTENANCE PROTEIN MBAA"/>
    <property type="match status" value="1"/>
</dbReference>
<feature type="transmembrane region" description="Helical" evidence="2">
    <location>
        <begin position="300"/>
        <end position="327"/>
    </location>
</feature>
<feature type="transmembrane region" description="Helical" evidence="2">
    <location>
        <begin position="21"/>
        <end position="48"/>
    </location>
</feature>
<dbReference type="PANTHER" id="PTHR44757">
    <property type="entry name" value="DIGUANYLATE CYCLASE DGCP"/>
    <property type="match status" value="1"/>
</dbReference>
<feature type="domain" description="EAL" evidence="3">
    <location>
        <begin position="548"/>
        <end position="801"/>
    </location>
</feature>
<feature type="transmembrane region" description="Helical" evidence="2">
    <location>
        <begin position="101"/>
        <end position="119"/>
    </location>
</feature>